<proteinExistence type="predicted"/>
<gene>
    <name evidence="12" type="ORF">JRQ81_003691</name>
</gene>
<dbReference type="InterPro" id="IPR050973">
    <property type="entry name" value="H3K9_Histone-Lys_N-MTase"/>
</dbReference>
<dbReference type="InterPro" id="IPR016197">
    <property type="entry name" value="Chromo-like_dom_sf"/>
</dbReference>
<evidence type="ECO:0000313" key="13">
    <source>
        <dbReference type="Proteomes" id="UP001142489"/>
    </source>
</evidence>
<keyword evidence="4" id="KW-0158">Chromosome</keyword>
<comment type="caution">
    <text evidence="12">The sequence shown here is derived from an EMBL/GenBank/DDBJ whole genome shotgun (WGS) entry which is preliminary data.</text>
</comment>
<evidence type="ECO:0000256" key="3">
    <source>
        <dbReference type="ARBA" id="ARBA00012183"/>
    </source>
</evidence>
<evidence type="ECO:0000256" key="1">
    <source>
        <dbReference type="ARBA" id="ARBA00004123"/>
    </source>
</evidence>
<keyword evidence="6" id="KW-0489">Methyltransferase</keyword>
<dbReference type="GO" id="GO:0005694">
    <property type="term" value="C:chromosome"/>
    <property type="evidence" value="ECO:0007669"/>
    <property type="project" value="UniProtKB-SubCell"/>
</dbReference>
<dbReference type="GO" id="GO:0005634">
    <property type="term" value="C:nucleus"/>
    <property type="evidence" value="ECO:0007669"/>
    <property type="project" value="UniProtKB-SubCell"/>
</dbReference>
<dbReference type="InterPro" id="IPR023780">
    <property type="entry name" value="Chromo_domain"/>
</dbReference>
<dbReference type="Pfam" id="PF00385">
    <property type="entry name" value="Chromo"/>
    <property type="match status" value="1"/>
</dbReference>
<keyword evidence="5" id="KW-0678">Repressor</keyword>
<evidence type="ECO:0000313" key="12">
    <source>
        <dbReference type="EMBL" id="KAJ7317529.1"/>
    </source>
</evidence>
<dbReference type="PANTHER" id="PTHR46223">
    <property type="entry name" value="HISTONE-LYSINE N-METHYLTRANSFERASE SUV39H"/>
    <property type="match status" value="1"/>
</dbReference>
<evidence type="ECO:0000256" key="2">
    <source>
        <dbReference type="ARBA" id="ARBA00004286"/>
    </source>
</evidence>
<keyword evidence="8" id="KW-0949">S-adenosyl-L-methionine</keyword>
<keyword evidence="7" id="KW-0808">Transferase</keyword>
<dbReference type="Proteomes" id="UP001142489">
    <property type="component" value="Unassembled WGS sequence"/>
</dbReference>
<evidence type="ECO:0000256" key="9">
    <source>
        <dbReference type="ARBA" id="ARBA00023015"/>
    </source>
</evidence>
<name>A0A9Q0XKC4_9SAUR</name>
<evidence type="ECO:0000259" key="11">
    <source>
        <dbReference type="PROSITE" id="PS50013"/>
    </source>
</evidence>
<dbReference type="Gene3D" id="2.40.50.40">
    <property type="match status" value="1"/>
</dbReference>
<protein>
    <recommendedName>
        <fullName evidence="3">[histone H3]-lysine(9) N-trimethyltransferase</fullName>
        <ecNumber evidence="3">2.1.1.355</ecNumber>
    </recommendedName>
</protein>
<feature type="domain" description="Chromo" evidence="11">
    <location>
        <begin position="88"/>
        <end position="130"/>
    </location>
</feature>
<dbReference type="GO" id="GO:0140949">
    <property type="term" value="F:histone H3K9 trimethyltransferase activity"/>
    <property type="evidence" value="ECO:0007669"/>
    <property type="project" value="UniProtKB-EC"/>
</dbReference>
<evidence type="ECO:0000256" key="4">
    <source>
        <dbReference type="ARBA" id="ARBA00022454"/>
    </source>
</evidence>
<organism evidence="12 13">
    <name type="scientific">Phrynocephalus forsythii</name>
    <dbReference type="NCBI Taxonomy" id="171643"/>
    <lineage>
        <taxon>Eukaryota</taxon>
        <taxon>Metazoa</taxon>
        <taxon>Chordata</taxon>
        <taxon>Craniata</taxon>
        <taxon>Vertebrata</taxon>
        <taxon>Euteleostomi</taxon>
        <taxon>Lepidosauria</taxon>
        <taxon>Squamata</taxon>
        <taxon>Bifurcata</taxon>
        <taxon>Unidentata</taxon>
        <taxon>Episquamata</taxon>
        <taxon>Toxicofera</taxon>
        <taxon>Iguania</taxon>
        <taxon>Acrodonta</taxon>
        <taxon>Agamidae</taxon>
        <taxon>Agaminae</taxon>
        <taxon>Phrynocephalus</taxon>
    </lineage>
</organism>
<evidence type="ECO:0000256" key="6">
    <source>
        <dbReference type="ARBA" id="ARBA00022603"/>
    </source>
</evidence>
<dbReference type="GO" id="GO:0032259">
    <property type="term" value="P:methylation"/>
    <property type="evidence" value="ECO:0007669"/>
    <property type="project" value="UniProtKB-KW"/>
</dbReference>
<comment type="subcellular location">
    <subcellularLocation>
        <location evidence="2">Chromosome</location>
    </subcellularLocation>
    <subcellularLocation>
        <location evidence="1">Nucleus</location>
    </subcellularLocation>
</comment>
<reference evidence="12" key="1">
    <citation type="journal article" date="2023" name="DNA Res.">
        <title>Chromosome-level genome assembly of Phrynocephalus forsythii using third-generation DNA sequencing and Hi-C analysis.</title>
        <authorList>
            <person name="Qi Y."/>
            <person name="Zhao W."/>
            <person name="Zhao Y."/>
            <person name="Niu C."/>
            <person name="Cao S."/>
            <person name="Zhang Y."/>
        </authorList>
    </citation>
    <scope>NUCLEOTIDE SEQUENCE</scope>
    <source>
        <tissue evidence="12">Muscle</tissue>
    </source>
</reference>
<evidence type="ECO:0000256" key="8">
    <source>
        <dbReference type="ARBA" id="ARBA00022691"/>
    </source>
</evidence>
<keyword evidence="13" id="KW-1185">Reference proteome</keyword>
<dbReference type="EMBL" id="JAPFRF010000011">
    <property type="protein sequence ID" value="KAJ7317529.1"/>
    <property type="molecule type" value="Genomic_DNA"/>
</dbReference>
<accession>A0A9Q0XKC4</accession>
<dbReference type="SUPFAM" id="SSF54160">
    <property type="entry name" value="Chromo domain-like"/>
    <property type="match status" value="1"/>
</dbReference>
<dbReference type="PANTHER" id="PTHR46223:SF1">
    <property type="entry name" value="HISTONE-LYSINE N-METHYLTRANSFERASE SUV39H1"/>
    <property type="match status" value="1"/>
</dbReference>
<sequence length="130" mass="14733">MGELLGAAEDVLAPPLLLLSVAWDENFPAASLAGGKVKKKIIKLKMAENLKACHVCCKSSWSQLQDLCRLEKVCCSPLGITRKNLFDFEVEYLCDYMKVQDEEYYFVKWRGYPESENTWEPRKTFGASAS</sequence>
<evidence type="ECO:0000256" key="10">
    <source>
        <dbReference type="ARBA" id="ARBA00023163"/>
    </source>
</evidence>
<dbReference type="OrthoDB" id="308383at2759"/>
<dbReference type="InterPro" id="IPR000953">
    <property type="entry name" value="Chromo/chromo_shadow_dom"/>
</dbReference>
<keyword evidence="9" id="KW-0805">Transcription regulation</keyword>
<evidence type="ECO:0000256" key="5">
    <source>
        <dbReference type="ARBA" id="ARBA00022491"/>
    </source>
</evidence>
<keyword evidence="10" id="KW-0804">Transcription</keyword>
<dbReference type="AlphaFoldDB" id="A0A9Q0XKC4"/>
<dbReference type="EC" id="2.1.1.355" evidence="3"/>
<evidence type="ECO:0000256" key="7">
    <source>
        <dbReference type="ARBA" id="ARBA00022679"/>
    </source>
</evidence>
<dbReference type="PROSITE" id="PS50013">
    <property type="entry name" value="CHROMO_2"/>
    <property type="match status" value="1"/>
</dbReference>